<keyword evidence="3" id="KW-0813">Transport</keyword>
<organism evidence="13 14">
    <name type="scientific">Phytophthora citrophthora</name>
    <dbReference type="NCBI Taxonomy" id="4793"/>
    <lineage>
        <taxon>Eukaryota</taxon>
        <taxon>Sar</taxon>
        <taxon>Stramenopiles</taxon>
        <taxon>Oomycota</taxon>
        <taxon>Peronosporomycetes</taxon>
        <taxon>Peronosporales</taxon>
        <taxon>Peronosporaceae</taxon>
        <taxon>Phytophthora</taxon>
    </lineage>
</organism>
<feature type="transmembrane region" description="Helical" evidence="10">
    <location>
        <begin position="105"/>
        <end position="125"/>
    </location>
</feature>
<dbReference type="PANTHER" id="PTHR43394:SF27">
    <property type="entry name" value="ATP-DEPENDENT TRANSLOCASE ABCB1-LIKE"/>
    <property type="match status" value="1"/>
</dbReference>
<dbReference type="GO" id="GO:0090374">
    <property type="term" value="P:oligopeptide export from mitochondrion"/>
    <property type="evidence" value="ECO:0007669"/>
    <property type="project" value="TreeGrafter"/>
</dbReference>
<evidence type="ECO:0000256" key="3">
    <source>
        <dbReference type="ARBA" id="ARBA00022448"/>
    </source>
</evidence>
<comment type="subcellular location">
    <subcellularLocation>
        <location evidence="1">Membrane</location>
        <topology evidence="1">Multi-pass membrane protein</topology>
    </subcellularLocation>
</comment>
<dbReference type="PANTHER" id="PTHR43394">
    <property type="entry name" value="ATP-DEPENDENT PERMEASE MDL1, MITOCHONDRIAL"/>
    <property type="match status" value="1"/>
</dbReference>
<feature type="transmembrane region" description="Helical" evidence="10">
    <location>
        <begin position="1564"/>
        <end position="1585"/>
    </location>
</feature>
<feature type="transmembrane region" description="Helical" evidence="10">
    <location>
        <begin position="2109"/>
        <end position="2141"/>
    </location>
</feature>
<evidence type="ECO:0000256" key="4">
    <source>
        <dbReference type="ARBA" id="ARBA00022692"/>
    </source>
</evidence>
<evidence type="ECO:0000256" key="2">
    <source>
        <dbReference type="ARBA" id="ARBA00007577"/>
    </source>
</evidence>
<dbReference type="SUPFAM" id="SSF52540">
    <property type="entry name" value="P-loop containing nucleoside triphosphate hydrolases"/>
    <property type="match status" value="4"/>
</dbReference>
<evidence type="ECO:0000256" key="5">
    <source>
        <dbReference type="ARBA" id="ARBA00022741"/>
    </source>
</evidence>
<name>A0AAD9GF37_9STRA</name>
<reference evidence="13" key="1">
    <citation type="submission" date="2023-08" db="EMBL/GenBank/DDBJ databases">
        <title>Reference Genome Resource for the Citrus Pathogen Phytophthora citrophthora.</title>
        <authorList>
            <person name="Moller H."/>
            <person name="Coetzee B."/>
            <person name="Rose L.J."/>
            <person name="Van Niekerk J.M."/>
        </authorList>
    </citation>
    <scope>NUCLEOTIDE SEQUENCE</scope>
    <source>
        <strain evidence="13">STE-U-9442</strain>
    </source>
</reference>
<dbReference type="Gene3D" id="1.20.1560.10">
    <property type="entry name" value="ABC transporter type 1, transmembrane domain"/>
    <property type="match status" value="2"/>
</dbReference>
<dbReference type="Proteomes" id="UP001259832">
    <property type="component" value="Unassembled WGS sequence"/>
</dbReference>
<feature type="transmembrane region" description="Helical" evidence="10">
    <location>
        <begin position="747"/>
        <end position="766"/>
    </location>
</feature>
<comment type="caution">
    <text evidence="13">The sequence shown here is derived from an EMBL/GenBank/DDBJ whole genome shotgun (WGS) entry which is preliminary data.</text>
</comment>
<dbReference type="GO" id="GO:0016887">
    <property type="term" value="F:ATP hydrolysis activity"/>
    <property type="evidence" value="ECO:0007669"/>
    <property type="project" value="InterPro"/>
</dbReference>
<comment type="similarity">
    <text evidence="2">Belongs to the ABC transporter superfamily. ABCB family. Multidrug resistance exporter (TC 3.A.1.201) subfamily.</text>
</comment>
<keyword evidence="8 10" id="KW-0472">Membrane</keyword>
<keyword evidence="7 10" id="KW-1133">Transmembrane helix</keyword>
<dbReference type="Gene3D" id="3.40.50.300">
    <property type="entry name" value="P-loop containing nucleotide triphosphate hydrolases"/>
    <property type="match status" value="4"/>
</dbReference>
<feature type="transmembrane region" description="Helical" evidence="10">
    <location>
        <begin position="1483"/>
        <end position="1503"/>
    </location>
</feature>
<feature type="domain" description="ABC transmembrane type-1" evidence="12">
    <location>
        <begin position="697"/>
        <end position="992"/>
    </location>
</feature>
<keyword evidence="5" id="KW-0547">Nucleotide-binding</keyword>
<feature type="transmembrane region" description="Helical" evidence="10">
    <location>
        <begin position="60"/>
        <end position="85"/>
    </location>
</feature>
<dbReference type="CDD" id="cd18577">
    <property type="entry name" value="ABC_6TM_Pgp_ABCB1_D1_like"/>
    <property type="match status" value="2"/>
</dbReference>
<feature type="transmembrane region" description="Helical" evidence="10">
    <location>
        <begin position="285"/>
        <end position="307"/>
    </location>
</feature>
<evidence type="ECO:0000259" key="11">
    <source>
        <dbReference type="PROSITE" id="PS50893"/>
    </source>
</evidence>
<proteinExistence type="inferred from homology"/>
<feature type="transmembrane region" description="Helical" evidence="10">
    <location>
        <begin position="852"/>
        <end position="870"/>
    </location>
</feature>
<feature type="transmembrane region" description="Helical" evidence="10">
    <location>
        <begin position="2248"/>
        <end position="2266"/>
    </location>
</feature>
<dbReference type="NCBIfam" id="NF010167">
    <property type="entry name" value="PRK13648.1"/>
    <property type="match status" value="4"/>
</dbReference>
<evidence type="ECO:0000313" key="13">
    <source>
        <dbReference type="EMBL" id="KAK1937051.1"/>
    </source>
</evidence>
<feature type="domain" description="ABC transmembrane type-1" evidence="12">
    <location>
        <begin position="1339"/>
        <end position="1624"/>
    </location>
</feature>
<dbReference type="InterPro" id="IPR017871">
    <property type="entry name" value="ABC_transporter-like_CS"/>
</dbReference>
<evidence type="ECO:0000256" key="10">
    <source>
        <dbReference type="SAM" id="Phobius"/>
    </source>
</evidence>
<feature type="domain" description="ABC transporter" evidence="11">
    <location>
        <begin position="2305"/>
        <end position="2544"/>
    </location>
</feature>
<dbReference type="Pfam" id="PF00664">
    <property type="entry name" value="ABC_membrane"/>
    <property type="match status" value="4"/>
</dbReference>
<feature type="transmembrane region" description="Helical" evidence="10">
    <location>
        <begin position="1385"/>
        <end position="1405"/>
    </location>
</feature>
<dbReference type="PROSITE" id="PS00211">
    <property type="entry name" value="ABC_TRANSPORTER_1"/>
    <property type="match status" value="4"/>
</dbReference>
<dbReference type="InterPro" id="IPR039421">
    <property type="entry name" value="Type_1_exporter"/>
</dbReference>
<dbReference type="NCBIfam" id="NF007739">
    <property type="entry name" value="PRK10419.1"/>
    <property type="match status" value="4"/>
</dbReference>
<evidence type="ECO:0000256" key="6">
    <source>
        <dbReference type="ARBA" id="ARBA00022840"/>
    </source>
</evidence>
<dbReference type="InterPro" id="IPR011527">
    <property type="entry name" value="ABC1_TM_dom"/>
</dbReference>
<feature type="transmembrane region" description="Helical" evidence="10">
    <location>
        <begin position="319"/>
        <end position="338"/>
    </location>
</feature>
<feature type="transmembrane region" description="Helical" evidence="10">
    <location>
        <begin position="969"/>
        <end position="991"/>
    </location>
</feature>
<dbReference type="GO" id="GO:0005524">
    <property type="term" value="F:ATP binding"/>
    <property type="evidence" value="ECO:0007669"/>
    <property type="project" value="UniProtKB-KW"/>
</dbReference>
<keyword evidence="14" id="KW-1185">Reference proteome</keyword>
<feature type="transmembrane region" description="Helical" evidence="10">
    <location>
        <begin position="205"/>
        <end position="225"/>
    </location>
</feature>
<keyword evidence="4 10" id="KW-0812">Transmembrane</keyword>
<sequence length="2557" mass="277881">MSPLPKSPQGPYAAVISPRNDKNLQSPRSFNSAPPAPPQDDSLSFLALYRFATPSDKLQLVLGAIMAGLNGSIFPCMALVFGTAINAFAQADGGVDRDAVNRAALYYFLIALALFFTDCFAYILFCNSAERQMKALRGQVFAHMLYMDVSWYDKSDAFELSSRITGDTVKIKDGMGQKLSDSIKFTCQFFVGYIIGFARGWDMSLVMACVMPVMVLSLKYMVRLFRKRAVLSQKMYAEAGAVAEETLGSIRTVASLNGEKRAIDKYNERAVLVETGNIAISKRSACVFGCMMGSVWLMYAAGLWYGGSKVARAEASPGTVFQAFFGVLMGTISLSQISPNITAVAEAKGAAAAIYRILDTMSAIDASKDDVGDKPNTCVGRIQAVGVNFTYPSRPDVQILNDYNVTIEPGQTVAFVGSSGGGKSTLISLLERFYDPQEGAILLDGRDIKTLNVKWLRSQIGLVSQEPVLFATTIFENIAAGLEDVTHDQVIEAAKLANAHTFIMSLPEKYDTLVGEKGVSLSGGQKQRVAIARAIIREPKILILDEATSALDNESERVVQAALNDLMDKTHMTTLVIAHRLSTICRADKIVVVNAGHVVEEGNHDELLGIEDGMYHNLYRIQEEKAQEEAQAAANALSEAGIIDEVTMARKLSSRSVGSDRVVHDTVLKNASEDVPEGKFTIVDALEFSRPERKFFITGLVTAGINGFSMPCSAILISEMVASMTTAYTNYQTYGLQSYLDRLSSDITIYGVCYIAGAVVLFFTNATQSFCFRYMAEKLTSRLRGIHFSALCRQNIGFFDEKKNATGALAADLSTNATKVAMISGDSQGRVVQAAFTFIAALVISFTTGSWLLTLVMLAVFPLLIMGQVIRMKHVRHGNVLSDELADVGAHASEALTNIRTVVSMGLEKSMTDKLNFLLEEPLASGRREARLNGVALGFSSFIVFATYALVFWYGGKLVDGGDISFAKLIRTLMAIMMSAQGVGSAASFLGDSDNAVKAGKAIVAIKNLEPPIDSFNESGLQPSRFEGRIEFKNVTFRYPTRPEVTVLRNYNLTIEAGQTVAFCGPSGGGKSTGVSLIERFYDPIEGQVLLDGVDTRDLNLNWLRSQIGLVGQEPTLFIGTIAENIAYGLAEQPSQEEIEEAAKMANAHGFITKFPDGYDTQVGMKGEQLSGGQKQRIAIARAILKNPNILLLDEATSALDSESEKVVQEALDKVVALKRRTTIIIAHRLSTIRKADKICVVSGGKIAEQGTHQELINQKGIYAKLGEEQFEVPTTEYSQVVTPVSTAKIPNNFKQQQSQHHLSEDQEVSDTNDQDPIQTVAFSQLYRYATPADKALLALGIVMAGIGGALYPCMALVFGDAINAFAQTDGGVDRDAVNSAALDFFLISIALFVTDYSSGVLFAYTAERQMKELRTEVLRHLLYLDISWYDQIDPLQLSSRLTGDTVKVKDGMGQKFGDAVRFICQFFSGYIIGFVRGWDITLVMSCLMPFMAGSMGVLLKIMQKRAVHSQQMYAEAGAVAEETLGSIRTVSSLNAEKKAIAKYNERALAAEETNIQVGKLSSIAFGFFIGCVWLMYAVGLWYGGSKVARDKTSPSDVFQAFFGVLMGTMSLGQIKPNVSAIAEAKGAAAQIYKILDTTSAIDASNDHEGDKPESCVGRIQAVGVNFTYPSRPDVQILNDYNVTIEPGQTVAFVGSSGGGKSTLISLLERFYDPQEGSILLDGRDVKTLNVKWLRSQIGLVSQEPVLFATSILENIAAGGNGISRDQVIAAAKLANAHTFIMSLPEQYDTLVGEKGVSLSGGQKQRVAIARAIVREPKILVLDEATSALDAESERVVQAALNDLMDKTRMTTLVIAHRLSTIRRADKIVVVNGGHVVEEGNHDELVAVEDGIYRKLYMIQEEKAQQEAETTEAVDDEDSNTGLTRRLSSRSAFDGDISVKHIDLESQEEGSTSKFTLFDAIAFSRPERKVFVFGIIASAIVGCALPLSAVLISELVVTMNTKYTVYQTSRDQSALDDLKHDVMVYGLCYIAGAIVVFASAFVQNFAFKYMAEKLTSRLRDVHFTALCRQNVGFFDEKKNATGALTADLSTNATKVALISGDSQGRVVQVLFTFAAALVVSFALGSWLLSLVMMAVFPFLIIGRAAHGKHMKTAGGLSDELSGVGAQASEALSNIRTVASLGLEKSLSDKLSDLLEEPLVRGRHEAHVNGLALGFGSFILFAAYALAFWYGGKLVDDGDITFKELMRTLMAVMMSAQGIGMATTFLADSDHALKAGKAIVDLRDREVPIDSFDDTGLKPATLEGKIEFKNITFRYPTRPEVTVLRNYNLTIEAGQTVAFCGPSGGGKSTGVSLIERFYDPIEGQVLLDGVDTRDLNLNWLRSQIGLVGQEPTLFIGTIAENIAYGLAEQPSQEEIEEAAKMANAHGFITKFPDGYDTQVGMKGEQLSGGQKQRIAIARAILKNPNILLLDEATSALDSESEKVVQEALDKVVALKRRTTIIIAHRLSTIRKADKICVVSGGKIAEQESNQPWRLHLSTQKLSSPVEMPRLHLKMRMFK</sequence>
<feature type="transmembrane region" description="Helical" evidence="10">
    <location>
        <begin position="935"/>
        <end position="954"/>
    </location>
</feature>
<evidence type="ECO:0000259" key="12">
    <source>
        <dbReference type="PROSITE" id="PS50929"/>
    </source>
</evidence>
<evidence type="ECO:0000256" key="7">
    <source>
        <dbReference type="ARBA" id="ARBA00022989"/>
    </source>
</evidence>
<dbReference type="InterPro" id="IPR003439">
    <property type="entry name" value="ABC_transporter-like_ATP-bd"/>
</dbReference>
<dbReference type="FunFam" id="1.20.1560.10:FF:000302">
    <property type="entry name" value="Uncharacterized protein"/>
    <property type="match status" value="2"/>
</dbReference>
<dbReference type="GO" id="GO:0005743">
    <property type="term" value="C:mitochondrial inner membrane"/>
    <property type="evidence" value="ECO:0007669"/>
    <property type="project" value="TreeGrafter"/>
</dbReference>
<dbReference type="PROSITE" id="PS50893">
    <property type="entry name" value="ABC_TRANSPORTER_2"/>
    <property type="match status" value="4"/>
</dbReference>
<feature type="domain" description="ABC transporter" evidence="11">
    <location>
        <begin position="382"/>
        <end position="620"/>
    </location>
</feature>
<keyword evidence="6" id="KW-0067">ATP-binding</keyword>
<evidence type="ECO:0000256" key="8">
    <source>
        <dbReference type="ARBA" id="ARBA00023136"/>
    </source>
</evidence>
<feature type="region of interest" description="Disordered" evidence="9">
    <location>
        <begin position="1294"/>
        <end position="1314"/>
    </location>
</feature>
<evidence type="ECO:0000256" key="9">
    <source>
        <dbReference type="SAM" id="MobiDB-lite"/>
    </source>
</evidence>
<dbReference type="FunFam" id="3.40.50.300:FF:000251">
    <property type="entry name" value="ABC transporter B family member 19"/>
    <property type="match status" value="3"/>
</dbReference>
<feature type="transmembrane region" description="Helical" evidence="10">
    <location>
        <begin position="695"/>
        <end position="717"/>
    </location>
</feature>
<protein>
    <submittedName>
        <fullName evidence="13">Multidrug resistance protein 1A</fullName>
    </submittedName>
</protein>
<feature type="transmembrane region" description="Helical" evidence="10">
    <location>
        <begin position="2210"/>
        <end position="2228"/>
    </location>
</feature>
<dbReference type="EMBL" id="JASMQC010000020">
    <property type="protein sequence ID" value="KAK1937051.1"/>
    <property type="molecule type" value="Genomic_DNA"/>
</dbReference>
<dbReference type="InterPro" id="IPR003593">
    <property type="entry name" value="AAA+_ATPase"/>
</dbReference>
<gene>
    <name evidence="13" type="ORF">P3T76_009829</name>
</gene>
<dbReference type="FunFam" id="3.40.50.300:FF:000205">
    <property type="entry name" value="ABC transporter B family member 4"/>
    <property type="match status" value="1"/>
</dbReference>
<accession>A0AAD9GF37</accession>
<feature type="domain" description="ABC transporter" evidence="11">
    <location>
        <begin position="1030"/>
        <end position="1269"/>
    </location>
</feature>
<feature type="transmembrane region" description="Helical" evidence="10">
    <location>
        <begin position="1336"/>
        <end position="1359"/>
    </location>
</feature>
<dbReference type="InterPro" id="IPR027417">
    <property type="entry name" value="P-loop_NTPase"/>
</dbReference>
<evidence type="ECO:0000313" key="14">
    <source>
        <dbReference type="Proteomes" id="UP001259832"/>
    </source>
</evidence>
<evidence type="ECO:0000256" key="1">
    <source>
        <dbReference type="ARBA" id="ARBA00004141"/>
    </source>
</evidence>
<feature type="transmembrane region" description="Helical" evidence="10">
    <location>
        <begin position="1970"/>
        <end position="1992"/>
    </location>
</feature>
<dbReference type="SMART" id="SM00382">
    <property type="entry name" value="AAA"/>
    <property type="match status" value="4"/>
</dbReference>
<dbReference type="InterPro" id="IPR036640">
    <property type="entry name" value="ABC1_TM_sf"/>
</dbReference>
<dbReference type="SUPFAM" id="SSF90123">
    <property type="entry name" value="ABC transporter transmembrane region"/>
    <property type="match status" value="4"/>
</dbReference>
<dbReference type="GO" id="GO:0015421">
    <property type="term" value="F:ABC-type oligopeptide transporter activity"/>
    <property type="evidence" value="ECO:0007669"/>
    <property type="project" value="TreeGrafter"/>
</dbReference>
<feature type="region of interest" description="Disordered" evidence="9">
    <location>
        <begin position="1"/>
        <end position="38"/>
    </location>
</feature>
<feature type="domain" description="ABC transmembrane type-1" evidence="12">
    <location>
        <begin position="61"/>
        <end position="346"/>
    </location>
</feature>
<dbReference type="CDD" id="cd03249">
    <property type="entry name" value="ABC_MTABC3_MDL1_MDL2"/>
    <property type="match status" value="4"/>
</dbReference>
<dbReference type="CDD" id="cd18578">
    <property type="entry name" value="ABC_6TM_Pgp_ABCB1_D2_like"/>
    <property type="match status" value="2"/>
</dbReference>
<dbReference type="Pfam" id="PF00005">
    <property type="entry name" value="ABC_tran"/>
    <property type="match status" value="4"/>
</dbReference>
<dbReference type="PROSITE" id="PS50929">
    <property type="entry name" value="ABC_TM1F"/>
    <property type="match status" value="4"/>
</dbReference>
<feature type="transmembrane region" description="Helical" evidence="10">
    <location>
        <begin position="829"/>
        <end position="846"/>
    </location>
</feature>
<feature type="transmembrane region" description="Helical" evidence="10">
    <location>
        <begin position="1460"/>
        <end position="1477"/>
    </location>
</feature>
<feature type="domain" description="ABC transporter" evidence="11">
    <location>
        <begin position="1660"/>
        <end position="1898"/>
    </location>
</feature>
<feature type="domain" description="ABC transmembrane type-1" evidence="12">
    <location>
        <begin position="1972"/>
        <end position="2267"/>
    </location>
</feature>
<feature type="compositionally biased region" description="Polar residues" evidence="9">
    <location>
        <begin position="23"/>
        <end position="32"/>
    </location>
</feature>
<feature type="transmembrane region" description="Helical" evidence="10">
    <location>
        <begin position="2022"/>
        <end position="2042"/>
    </location>
</feature>